<keyword evidence="9" id="KW-1185">Reference proteome</keyword>
<comment type="similarity">
    <text evidence="2">Belongs to the TRM6/GCD10 family.</text>
</comment>
<dbReference type="Pfam" id="PF04189">
    <property type="entry name" value="Gcd10p"/>
    <property type="match status" value="1"/>
</dbReference>
<evidence type="ECO:0000256" key="3">
    <source>
        <dbReference type="ARBA" id="ARBA00021704"/>
    </source>
</evidence>
<dbReference type="EMBL" id="KN848071">
    <property type="protein sequence ID" value="KIX98666.1"/>
    <property type="molecule type" value="Genomic_DNA"/>
</dbReference>
<dbReference type="VEuPathDB" id="FungiDB:Z520_05967"/>
<evidence type="ECO:0000313" key="9">
    <source>
        <dbReference type="Proteomes" id="UP000053411"/>
    </source>
</evidence>
<reference evidence="8 9" key="1">
    <citation type="submission" date="2015-01" db="EMBL/GenBank/DDBJ databases">
        <title>The Genome Sequence of Fonsecaea multimorphosa CBS 102226.</title>
        <authorList>
            <consortium name="The Broad Institute Genomics Platform"/>
            <person name="Cuomo C."/>
            <person name="de Hoog S."/>
            <person name="Gorbushina A."/>
            <person name="Stielow B."/>
            <person name="Teixiera M."/>
            <person name="Abouelleil A."/>
            <person name="Chapman S.B."/>
            <person name="Priest M."/>
            <person name="Young S.K."/>
            <person name="Wortman J."/>
            <person name="Nusbaum C."/>
            <person name="Birren B."/>
        </authorList>
    </citation>
    <scope>NUCLEOTIDE SEQUENCE [LARGE SCALE GENOMIC DNA]</scope>
    <source>
        <strain evidence="8 9">CBS 102226</strain>
    </source>
</reference>
<evidence type="ECO:0000313" key="8">
    <source>
        <dbReference type="EMBL" id="KIX98666.1"/>
    </source>
</evidence>
<dbReference type="GeneID" id="27711713"/>
<sequence length="595" mass="66168">MDFSAIQPYQYVAIRLPSDQTRVEQMVPNTVINLGKYGSFRTNQIIGRPYHLTFEILDRSEVKNGRELRVVQAAELHAVALVEQAETDGDVSTPVTELDDVGVSQQPTPKSNVNTHDDPTNQKLTMTEIEALKRNTMGSGRELIDKIMQSHSTLDQKTAFSLAKYTLRKHKKYMKQFTVLPLDVPTLVDWMMADREFVKIMEMRNEAVGLVGCWANVHAAGEDSAVFVDMDPCSRYLVVDDTGGLLVAAMAERMGILHPTDLGHEEATASAEDEDIDDERPDEAATHVHRRPHRQKYRPSAMSASSNTITLVHANQQPNLGLLRYFNFDSNAPTASHPLFARLKTLSWLQLLDPASGITYQEPPRIPDAELARMKSNRRSAYFRKRRRWERIKTVVDETQAGGFNGLVVASFTDPTSTLRHLVPLLAGGSQVVVYSPNVEPLVELADYYSTARRVAFINTPLEQRNVPSEDFPVDPTLLLAPMVLTARVRKWQVLPGRTHPLMTGRGGAEGYIFVGTRVVPAQGRVEARGRPPRGKKVKVEDKSAGSSVQGEEEDGKRAVDAEETPQSPLKKLKVETVAPGEDHLVALEAVIDQA</sequence>
<dbReference type="GO" id="GO:0031515">
    <property type="term" value="C:tRNA (m1A) methyltransferase complex"/>
    <property type="evidence" value="ECO:0007669"/>
    <property type="project" value="InterPro"/>
</dbReference>
<gene>
    <name evidence="8" type="ORF">Z520_05967</name>
</gene>
<keyword evidence="5" id="KW-0539">Nucleus</keyword>
<evidence type="ECO:0000256" key="7">
    <source>
        <dbReference type="SAM" id="MobiDB-lite"/>
    </source>
</evidence>
<keyword evidence="4" id="KW-0819">tRNA processing</keyword>
<evidence type="ECO:0000256" key="6">
    <source>
        <dbReference type="ARBA" id="ARBA00032319"/>
    </source>
</evidence>
<dbReference type="AlphaFoldDB" id="A0A0D2INQ8"/>
<dbReference type="PANTHER" id="PTHR12945:SF0">
    <property type="entry name" value="TRNA (ADENINE(58)-N(1))-METHYLTRANSFERASE NON-CATALYTIC SUBUNIT TRM6"/>
    <property type="match status" value="1"/>
</dbReference>
<name>A0A0D2INQ8_9EURO</name>
<evidence type="ECO:0000256" key="5">
    <source>
        <dbReference type="ARBA" id="ARBA00023242"/>
    </source>
</evidence>
<dbReference type="Proteomes" id="UP000053411">
    <property type="component" value="Unassembled WGS sequence"/>
</dbReference>
<dbReference type="GO" id="GO:0005634">
    <property type="term" value="C:nucleus"/>
    <property type="evidence" value="ECO:0007669"/>
    <property type="project" value="UniProtKB-SubCell"/>
</dbReference>
<protein>
    <recommendedName>
        <fullName evidence="3">tRNA (adenine(58)-N(1))-methyltransferase non-catalytic subunit TRM6</fullName>
    </recommendedName>
    <alternativeName>
        <fullName evidence="6">tRNA(m1A58)-methyltransferase subunit TRM6</fullName>
    </alternativeName>
</protein>
<dbReference type="STRING" id="1442371.A0A0D2INQ8"/>
<dbReference type="GO" id="GO:0030488">
    <property type="term" value="P:tRNA methylation"/>
    <property type="evidence" value="ECO:0007669"/>
    <property type="project" value="InterPro"/>
</dbReference>
<comment type="subcellular location">
    <subcellularLocation>
        <location evidence="1">Nucleus</location>
    </subcellularLocation>
</comment>
<feature type="compositionally biased region" description="Acidic residues" evidence="7">
    <location>
        <begin position="271"/>
        <end position="281"/>
    </location>
</feature>
<evidence type="ECO:0000256" key="1">
    <source>
        <dbReference type="ARBA" id="ARBA00004123"/>
    </source>
</evidence>
<evidence type="ECO:0000256" key="4">
    <source>
        <dbReference type="ARBA" id="ARBA00022694"/>
    </source>
</evidence>
<feature type="compositionally biased region" description="Basic residues" evidence="7">
    <location>
        <begin position="287"/>
        <end position="297"/>
    </location>
</feature>
<accession>A0A0D2INQ8</accession>
<dbReference type="InterPro" id="IPR017423">
    <property type="entry name" value="TRM6"/>
</dbReference>
<feature type="region of interest" description="Disordered" evidence="7">
    <location>
        <begin position="524"/>
        <end position="576"/>
    </location>
</feature>
<dbReference type="OrthoDB" id="10254665at2759"/>
<evidence type="ECO:0000256" key="2">
    <source>
        <dbReference type="ARBA" id="ARBA00008320"/>
    </source>
</evidence>
<proteinExistence type="inferred from homology"/>
<feature type="region of interest" description="Disordered" evidence="7">
    <location>
        <begin position="265"/>
        <end position="302"/>
    </location>
</feature>
<dbReference type="RefSeq" id="XP_016632789.1">
    <property type="nucleotide sequence ID" value="XM_016776470.1"/>
</dbReference>
<dbReference type="PANTHER" id="PTHR12945">
    <property type="entry name" value="TRANSLATION INITIATION FACTOR EIF3-RELATED"/>
    <property type="match status" value="1"/>
</dbReference>
<organism evidence="8 9">
    <name type="scientific">Fonsecaea multimorphosa CBS 102226</name>
    <dbReference type="NCBI Taxonomy" id="1442371"/>
    <lineage>
        <taxon>Eukaryota</taxon>
        <taxon>Fungi</taxon>
        <taxon>Dikarya</taxon>
        <taxon>Ascomycota</taxon>
        <taxon>Pezizomycotina</taxon>
        <taxon>Eurotiomycetes</taxon>
        <taxon>Chaetothyriomycetidae</taxon>
        <taxon>Chaetothyriales</taxon>
        <taxon>Herpotrichiellaceae</taxon>
        <taxon>Fonsecaea</taxon>
    </lineage>
</organism>